<dbReference type="SUPFAM" id="SSF52540">
    <property type="entry name" value="P-loop containing nucleoside triphosphate hydrolases"/>
    <property type="match status" value="1"/>
</dbReference>
<dbReference type="Proteomes" id="UP001255856">
    <property type="component" value="Unassembled WGS sequence"/>
</dbReference>
<evidence type="ECO:0000313" key="3">
    <source>
        <dbReference type="Proteomes" id="UP001255856"/>
    </source>
</evidence>
<keyword evidence="3" id="KW-1185">Reference proteome</keyword>
<dbReference type="PANTHER" id="PTHR10513">
    <property type="entry name" value="DEOXYNUCLEOSIDE KINASE"/>
    <property type="match status" value="1"/>
</dbReference>
<organism evidence="2 3">
    <name type="scientific">Prototheca wickerhamii</name>
    <dbReference type="NCBI Taxonomy" id="3111"/>
    <lineage>
        <taxon>Eukaryota</taxon>
        <taxon>Viridiplantae</taxon>
        <taxon>Chlorophyta</taxon>
        <taxon>core chlorophytes</taxon>
        <taxon>Trebouxiophyceae</taxon>
        <taxon>Chlorellales</taxon>
        <taxon>Chlorellaceae</taxon>
        <taxon>Prototheca</taxon>
    </lineage>
</organism>
<dbReference type="PANTHER" id="PTHR10513:SF35">
    <property type="entry name" value="DEOXYADENOSINE KINASE"/>
    <property type="match status" value="1"/>
</dbReference>
<gene>
    <name evidence="2" type="ORF">QBZ16_003208</name>
</gene>
<dbReference type="GO" id="GO:0005737">
    <property type="term" value="C:cytoplasm"/>
    <property type="evidence" value="ECO:0007669"/>
    <property type="project" value="TreeGrafter"/>
</dbReference>
<reference evidence="2" key="1">
    <citation type="submission" date="2021-01" db="EMBL/GenBank/DDBJ databases">
        <authorList>
            <person name="Eckstrom K.M.E."/>
        </authorList>
    </citation>
    <scope>NUCLEOTIDE SEQUENCE</scope>
    <source>
        <strain evidence="2">UVCC 0001</strain>
    </source>
</reference>
<evidence type="ECO:0000313" key="2">
    <source>
        <dbReference type="EMBL" id="KAK2078368.1"/>
    </source>
</evidence>
<dbReference type="CDD" id="cd01673">
    <property type="entry name" value="dNK"/>
    <property type="match status" value="1"/>
</dbReference>
<name>A0AAD9IHJ0_PROWI</name>
<dbReference type="InterPro" id="IPR031314">
    <property type="entry name" value="DNK_dom"/>
</dbReference>
<dbReference type="GO" id="GO:0019136">
    <property type="term" value="F:deoxynucleoside kinase activity"/>
    <property type="evidence" value="ECO:0007669"/>
    <property type="project" value="TreeGrafter"/>
</dbReference>
<dbReference type="AlphaFoldDB" id="A0AAD9IHJ0"/>
<dbReference type="InterPro" id="IPR050566">
    <property type="entry name" value="Deoxyribonucleoside_kinase"/>
</dbReference>
<proteinExistence type="predicted"/>
<dbReference type="Gene3D" id="3.40.50.300">
    <property type="entry name" value="P-loop containing nucleotide triphosphate hydrolases"/>
    <property type="match status" value="1"/>
</dbReference>
<protein>
    <recommendedName>
        <fullName evidence="1">Deoxynucleoside kinase domain-containing protein</fullName>
    </recommendedName>
</protein>
<dbReference type="InterPro" id="IPR027417">
    <property type="entry name" value="P-loop_NTPase"/>
</dbReference>
<dbReference type="EMBL" id="JASFZW010000004">
    <property type="protein sequence ID" value="KAK2078368.1"/>
    <property type="molecule type" value="Genomic_DNA"/>
</dbReference>
<feature type="domain" description="Deoxynucleoside kinase" evidence="1">
    <location>
        <begin position="129"/>
        <end position="320"/>
    </location>
</feature>
<accession>A0AAD9IHJ0</accession>
<dbReference type="Pfam" id="PF01712">
    <property type="entry name" value="dNK"/>
    <property type="match status" value="1"/>
</dbReference>
<evidence type="ECO:0000259" key="1">
    <source>
        <dbReference type="Pfam" id="PF01712"/>
    </source>
</evidence>
<sequence>MRPVVSRPPRAPFAEQRACMCHRSPRPEVVSRASPSDLRRLRGVGRTYEALLSAQAIASIADLQAVFHQRLGADTAQLQRFLAQVVGIRNSRHCRAVAEDISQRDWEQPVLAGAEGPGGRDPGQGRITLAVEGNIGAGKSTFLSLMADGSLELQDIVEIVPEPVDEWQAVASGDNGPINLLDRFYKDPRRYAYTFQHYVLLTRMQKARTGQKPLRVLERSIFSDRMVFVRAMHESGFMQDLEVSVYDSFNMEIGQDRALTPNGFIYLKASPETCFKRLQHRARSEEVGVDPGYLGSLHQKHEDWLHFGARALHEVVEAQRQMLESVTRLRRELPGTRTQSPILEAAAAAAPGAGGAPRLRFAQPAWLVDAPESIRGSVYFLKGRDADAAAGVSPQENSIVNSLADIPALMLDHDQSDILFDPEARRDYARKVKDFSEYVSKLAATKKAQLARSHGFVEPLVGASALDDGALLRRLAELTRRRQGGLALGAALAP</sequence>
<comment type="caution">
    <text evidence="2">The sequence shown here is derived from an EMBL/GenBank/DDBJ whole genome shotgun (WGS) entry which is preliminary data.</text>
</comment>